<evidence type="ECO:0000313" key="2">
    <source>
        <dbReference type="Proteomes" id="UP001215598"/>
    </source>
</evidence>
<keyword evidence="2" id="KW-1185">Reference proteome</keyword>
<dbReference type="EMBL" id="JARKIB010000010">
    <property type="protein sequence ID" value="KAJ7775401.1"/>
    <property type="molecule type" value="Genomic_DNA"/>
</dbReference>
<sequence>MWKQRRFVAAGQPALARYGVCESGLAVPHAFAEVPGTVLRSAYRGDRTRGGDGLKILSGFTRMSGLMLMSFDAAGAGRAGAGALFGITLFSADTEAEAGQGLSTLFKASTIFSAHMTLYAAPLLGGVCRAAERPRINRFCLPPQAPPRSSKLAIL</sequence>
<name>A0AAD7NUN0_9AGAR</name>
<dbReference type="AlphaFoldDB" id="A0AAD7NUN0"/>
<comment type="caution">
    <text evidence="1">The sequence shown here is derived from an EMBL/GenBank/DDBJ whole genome shotgun (WGS) entry which is preliminary data.</text>
</comment>
<gene>
    <name evidence="1" type="ORF">B0H16DRAFT_43827</name>
</gene>
<protein>
    <submittedName>
        <fullName evidence="1">Uncharacterized protein</fullName>
    </submittedName>
</protein>
<organism evidence="1 2">
    <name type="scientific">Mycena metata</name>
    <dbReference type="NCBI Taxonomy" id="1033252"/>
    <lineage>
        <taxon>Eukaryota</taxon>
        <taxon>Fungi</taxon>
        <taxon>Dikarya</taxon>
        <taxon>Basidiomycota</taxon>
        <taxon>Agaricomycotina</taxon>
        <taxon>Agaricomycetes</taxon>
        <taxon>Agaricomycetidae</taxon>
        <taxon>Agaricales</taxon>
        <taxon>Marasmiineae</taxon>
        <taxon>Mycenaceae</taxon>
        <taxon>Mycena</taxon>
    </lineage>
</organism>
<reference evidence="1" key="1">
    <citation type="submission" date="2023-03" db="EMBL/GenBank/DDBJ databases">
        <title>Massive genome expansion in bonnet fungi (Mycena s.s.) driven by repeated elements and novel gene families across ecological guilds.</title>
        <authorList>
            <consortium name="Lawrence Berkeley National Laboratory"/>
            <person name="Harder C.B."/>
            <person name="Miyauchi S."/>
            <person name="Viragh M."/>
            <person name="Kuo A."/>
            <person name="Thoen E."/>
            <person name="Andreopoulos B."/>
            <person name="Lu D."/>
            <person name="Skrede I."/>
            <person name="Drula E."/>
            <person name="Henrissat B."/>
            <person name="Morin E."/>
            <person name="Kohler A."/>
            <person name="Barry K."/>
            <person name="LaButti K."/>
            <person name="Morin E."/>
            <person name="Salamov A."/>
            <person name="Lipzen A."/>
            <person name="Mereny Z."/>
            <person name="Hegedus B."/>
            <person name="Baldrian P."/>
            <person name="Stursova M."/>
            <person name="Weitz H."/>
            <person name="Taylor A."/>
            <person name="Grigoriev I.V."/>
            <person name="Nagy L.G."/>
            <person name="Martin F."/>
            <person name="Kauserud H."/>
        </authorList>
    </citation>
    <scope>NUCLEOTIDE SEQUENCE</scope>
    <source>
        <strain evidence="1">CBHHK182m</strain>
    </source>
</reference>
<dbReference type="Proteomes" id="UP001215598">
    <property type="component" value="Unassembled WGS sequence"/>
</dbReference>
<proteinExistence type="predicted"/>
<evidence type="ECO:0000313" key="1">
    <source>
        <dbReference type="EMBL" id="KAJ7775401.1"/>
    </source>
</evidence>
<accession>A0AAD7NUN0</accession>